<protein>
    <submittedName>
        <fullName evidence="2">DUF4375 domain-containing protein</fullName>
    </submittedName>
</protein>
<dbReference type="OrthoDB" id="7605676at2"/>
<dbReference type="Pfam" id="PF14300">
    <property type="entry name" value="DMP19"/>
    <property type="match status" value="1"/>
</dbReference>
<evidence type="ECO:0000313" key="3">
    <source>
        <dbReference type="Proteomes" id="UP000309389"/>
    </source>
</evidence>
<name>A0A4T3F2I5_9SPHN</name>
<feature type="domain" description="DNA mimic protein DMP19 C-terminal" evidence="1">
    <location>
        <begin position="52"/>
        <end position="162"/>
    </location>
</feature>
<dbReference type="AlphaFoldDB" id="A0A4T3F2I5"/>
<keyword evidence="3" id="KW-1185">Reference proteome</keyword>
<reference evidence="2 3" key="1">
    <citation type="submission" date="2019-04" db="EMBL/GenBank/DDBJ databases">
        <title>Altererythrobacter aquimixticola sp. nov., isolated from sediment of junction between the ocean and a freshwater spring.</title>
        <authorList>
            <person name="Yoon J.-H."/>
        </authorList>
    </citation>
    <scope>NUCLEOTIDE SEQUENCE [LARGE SCALE GENOMIC DNA]</scope>
    <source>
        <strain evidence="2 3">SSKS-13</strain>
    </source>
</reference>
<evidence type="ECO:0000259" key="1">
    <source>
        <dbReference type="Pfam" id="PF14300"/>
    </source>
</evidence>
<comment type="caution">
    <text evidence="2">The sequence shown here is derived from an EMBL/GenBank/DDBJ whole genome shotgun (WGS) entry which is preliminary data.</text>
</comment>
<dbReference type="Gene3D" id="1.20.1420.60">
    <property type="match status" value="1"/>
</dbReference>
<accession>A0A4T3F2I5</accession>
<dbReference type="EMBL" id="SSHH01000001">
    <property type="protein sequence ID" value="TIX51465.1"/>
    <property type="molecule type" value="Genomic_DNA"/>
</dbReference>
<proteinExistence type="predicted"/>
<dbReference type="InterPro" id="IPR025402">
    <property type="entry name" value="DMP19_C"/>
</dbReference>
<dbReference type="RefSeq" id="WP_136692251.1">
    <property type="nucleotide sequence ID" value="NZ_SSHH01000001.1"/>
</dbReference>
<dbReference type="Proteomes" id="UP000309389">
    <property type="component" value="Unassembled WGS sequence"/>
</dbReference>
<evidence type="ECO:0000313" key="2">
    <source>
        <dbReference type="EMBL" id="TIX51465.1"/>
    </source>
</evidence>
<gene>
    <name evidence="2" type="ORF">E5222_03135</name>
</gene>
<organism evidence="2 3">
    <name type="scientific">Alteraurantiacibacter aquimixticola</name>
    <dbReference type="NCBI Taxonomy" id="2489173"/>
    <lineage>
        <taxon>Bacteria</taxon>
        <taxon>Pseudomonadati</taxon>
        <taxon>Pseudomonadota</taxon>
        <taxon>Alphaproteobacteria</taxon>
        <taxon>Sphingomonadales</taxon>
        <taxon>Erythrobacteraceae</taxon>
        <taxon>Alteraurantiacibacter</taxon>
    </lineage>
</organism>
<sequence length="302" mass="34164">MFGRKTATSPAKLPVIIIPQSARDSEKDYALPSAVVDYVNYVLRTAMFERTEIPPEAMQAYHVDYYIAQVNNGGHSQYVGNSGWHQYQIDDIRAGLAKLGIDDAIELYEDLCAFADSHPEEFRKGMDARGFGKFPEFFKKADKVFYDGLGDKLMKANRDWIASLDCLLVLPDSEIGEKMKGLSERNPLFEQRKREREEVENKALTSDPIWQACHYLGLMADEPLHIERWVSGMPTNGPEGVKGTVFNVLLADGRTTTAFMFPQFGVMMKPDSNEKGAPIPMPMVQEWVMKHTGEYLPPALWE</sequence>